<evidence type="ECO:0000313" key="2">
    <source>
        <dbReference type="EMBL" id="QHG09535.1"/>
    </source>
</evidence>
<organism evidence="2">
    <name type="scientific">Faucicola osloensis</name>
    <name type="common">Moraxella osloensis</name>
    <dbReference type="NCBI Taxonomy" id="34062"/>
    <lineage>
        <taxon>Bacteria</taxon>
        <taxon>Pseudomonadati</taxon>
        <taxon>Pseudomonadota</taxon>
        <taxon>Gammaproteobacteria</taxon>
        <taxon>Moraxellales</taxon>
        <taxon>Moraxellaceae</taxon>
        <taxon>Faucicola</taxon>
    </lineage>
</organism>
<proteinExistence type="predicted"/>
<keyword evidence="1" id="KW-0472">Membrane</keyword>
<feature type="transmembrane region" description="Helical" evidence="1">
    <location>
        <begin position="55"/>
        <end position="77"/>
    </location>
</feature>
<feature type="transmembrane region" description="Helical" evidence="1">
    <location>
        <begin position="381"/>
        <end position="398"/>
    </location>
</feature>
<dbReference type="AlphaFoldDB" id="A0A6P1KM99"/>
<keyword evidence="1" id="KW-1133">Transmembrane helix</keyword>
<dbReference type="EMBL" id="CP047226">
    <property type="protein sequence ID" value="QHG09535.1"/>
    <property type="molecule type" value="Genomic_DNA"/>
</dbReference>
<protein>
    <submittedName>
        <fullName evidence="2">Oligosaccharide repeat unit polymerase</fullName>
    </submittedName>
</protein>
<reference evidence="2" key="1">
    <citation type="journal article" date="2020" name="Microbiol. Resour. Announc.">
        <title>Complete Genome Sequence of Moraxella osloensis Strain YV1, Isolated from an Australian Wastewater Treatment Plant.</title>
        <authorList>
            <person name="Batinovic S."/>
            <person name="Rice D.T.F."/>
            <person name="Seviour R.J."/>
            <person name="Petrovski S."/>
        </authorList>
    </citation>
    <scope>NUCLEOTIDE SEQUENCE</scope>
    <source>
        <strain evidence="2">YV1</strain>
    </source>
</reference>
<name>A0A6P1KM99_FAUOS</name>
<evidence type="ECO:0000256" key="1">
    <source>
        <dbReference type="SAM" id="Phobius"/>
    </source>
</evidence>
<accession>A0A6P1KM99</accession>
<feature type="transmembrane region" description="Helical" evidence="1">
    <location>
        <begin position="143"/>
        <end position="166"/>
    </location>
</feature>
<feature type="transmembrane region" description="Helical" evidence="1">
    <location>
        <begin position="220"/>
        <end position="237"/>
    </location>
</feature>
<sequence length="406" mass="46920">MLILTITILFSLAIFGCLSSKSLISPEFISPCSWGGILLFYQTLPHGLYHLSGKILYIIILWNIFLIFGVYTSRTIVNIKKYSNEQLDTLTGFSRQIYNLYYAIAVIGFLPTVYITYKQIQIIGGDFFYSLRMANTGLVETDISLGIFAYTFTFAYIAYCIELILLRKNSKKRRFIILIIINLLLAFITVSKSAFLFLIIPSIIIYLIKNKRLTPNLKVIKYIFLAFLLMAGIQTLRDNKSINRADSSIVFYTYLLGGVPALDKIVNSDMTSYQTGQNTLVLLNNISQKIGLSKRDEKIYLDDITYEGYIDVPYPTNVYTAIGPIWLDFKYYGIVIFSFIIGYLSGFFYYKALRYSWALIVYAYLFCVLILQFFGEYIFTNLSLLLQLILLSYFAYLFRNKRFVFK</sequence>
<feature type="transmembrane region" description="Helical" evidence="1">
    <location>
        <begin position="331"/>
        <end position="350"/>
    </location>
</feature>
<feature type="transmembrane region" description="Helical" evidence="1">
    <location>
        <begin position="249"/>
        <end position="266"/>
    </location>
</feature>
<feature type="transmembrane region" description="Helical" evidence="1">
    <location>
        <begin position="357"/>
        <end position="375"/>
    </location>
</feature>
<keyword evidence="1" id="KW-0812">Transmembrane</keyword>
<feature type="transmembrane region" description="Helical" evidence="1">
    <location>
        <begin position="98"/>
        <end position="117"/>
    </location>
</feature>
<gene>
    <name evidence="2" type="ORF">GSF12_06285</name>
</gene>
<dbReference type="NCBIfam" id="TIGR04370">
    <property type="entry name" value="glyco_rpt_poly"/>
    <property type="match status" value="1"/>
</dbReference>
<feature type="transmembrane region" description="Helical" evidence="1">
    <location>
        <begin position="175"/>
        <end position="208"/>
    </location>
</feature>